<dbReference type="RefSeq" id="WP_259087272.1">
    <property type="nucleotide sequence ID" value="NZ_BAAAZC010000019.1"/>
</dbReference>
<reference evidence="2" key="1">
    <citation type="journal article" date="2019" name="Int. J. Syst. Evol. Microbiol.">
        <title>The Global Catalogue of Microorganisms (GCM) 10K type strain sequencing project: providing services to taxonomists for standard genome sequencing and annotation.</title>
        <authorList>
            <consortium name="The Broad Institute Genomics Platform"/>
            <consortium name="The Broad Institute Genome Sequencing Center for Infectious Disease"/>
            <person name="Wu L."/>
            <person name="Ma J."/>
        </authorList>
    </citation>
    <scope>NUCLEOTIDE SEQUENCE [LARGE SCALE GENOMIC DNA]</scope>
    <source>
        <strain evidence="2">JCM 16601</strain>
    </source>
</reference>
<evidence type="ECO:0000313" key="2">
    <source>
        <dbReference type="Proteomes" id="UP001500742"/>
    </source>
</evidence>
<dbReference type="InterPro" id="IPR027417">
    <property type="entry name" value="P-loop_NTPase"/>
</dbReference>
<name>A0ABP7Q4U4_9SPHI</name>
<comment type="caution">
    <text evidence="1">The sequence shown here is derived from an EMBL/GenBank/DDBJ whole genome shotgun (WGS) entry which is preliminary data.</text>
</comment>
<gene>
    <name evidence="1" type="ORF">GCM10022210_29240</name>
</gene>
<accession>A0ABP7Q4U4</accession>
<keyword evidence="2" id="KW-1185">Reference proteome</keyword>
<organism evidence="1 2">
    <name type="scientific">Mucilaginibacter dorajii</name>
    <dbReference type="NCBI Taxonomy" id="692994"/>
    <lineage>
        <taxon>Bacteria</taxon>
        <taxon>Pseudomonadati</taxon>
        <taxon>Bacteroidota</taxon>
        <taxon>Sphingobacteriia</taxon>
        <taxon>Sphingobacteriales</taxon>
        <taxon>Sphingobacteriaceae</taxon>
        <taxon>Mucilaginibacter</taxon>
    </lineage>
</organism>
<evidence type="ECO:0000313" key="1">
    <source>
        <dbReference type="EMBL" id="GAA3976610.1"/>
    </source>
</evidence>
<protein>
    <recommendedName>
        <fullName evidence="3">AAA+ ATPase domain-containing protein</fullName>
    </recommendedName>
</protein>
<dbReference type="EMBL" id="BAAAZC010000019">
    <property type="protein sequence ID" value="GAA3976610.1"/>
    <property type="molecule type" value="Genomic_DNA"/>
</dbReference>
<sequence length="1680" mass="192616">MADKGTVFQKGGGGTNFEQYVQAAFLATLVVKGNAPCLPTNEVVEIALQTTRKGWDTDDLEVTAKSDLGTHRLLVQIKHNLTFSGKDTIFKEVITAFWNDFNNTQFNKEQDRLVIVKSRLNNLEKNHIKGILNYAKNHTSATDFVNEVNRIKEKKERLQLFQNIITEINNGQTTDTEEIWQFLKCLDVLGYDLLNEGSVDETHLLNLIKLSKAPDANASERDIWNSLLVFISHLNPNGGNVTSESVRNEEFYKNFSHNKFNPLNIALEKLNKDSLVLLNPLKNTIGPDGNDLHLNRTDLANTLAAAINEVPLTIITGKPGVGKSALTKDVLTGLFPDAAIFAFKADQFNEPHLANVLTNQGISEPLVDLFRWLALIPEKIILIDSLEKLLEDIDPNNAFKQLLILLRQFPEVKIVCTARRYAVDLLLLKYNLKEQPLQLLEIPLLGEAEVLAVAVQFPQLKGLLNNPQIKMLIQTPKYLDFAVKSLAKEQGNLPDLTIIGFKNMLWNQLVKDVTNRAKGMPAKREDAFMKIAITRAKEMKLFSKVDGLDEEAIVFLENDELIIQENENRKYAPAHDILEDWALVNHIDALYEEYPTPSALFAQLGNEPAIRRAFRLWIEDHLIDDSVKVNEFVRVSLTDHSIENYWADEILIAVFKSDNCDNFFGYFYQDLTQAVALVNRSIHLVRTACKESKEGLASNTTLLPIGSGWHALLNFIEENIPLLLEIRFSIINLLTDWHLQLIFQPEIAEPECGSVKSILLQFIAQMEDGDQFWSGHDMEAKRDEMIAIFFNLSHHARKEVSELVNRALSYNEDDGKWEVKSFYEAVINKCIAGVNNYRLPKEMPDLIIQTAFSAWKTKPISVEASDEYSRLFAGHRLNSDECWGLIDKYQFMPVSVYKTPAYNILWHHHFKGIKFITDLINYAVITYERTDGEYKHEFTKVKLTLTDGTLVEQRAAWELWAAYRGITVTHDLLQCLLVSLEKFLLEVAEFKTDFSRKRLGEMFDLTLRNSNNVAATSVLTSVAMAYPEEVGEAMIPLLGVQEFYDWDSNRYLQEGITTSMPDLEWDGTEEERLAFNKLPHRSAYFNGLHGFVVDYQFRIATINDQIFKVFDHLKSVADKEDVVWQKTLIEIDRRCWKASLQEDSPGTVVIQPDYNDDVQEFMDSGKEMIARQSTSARYSQLIQKAHKKESEPLSLAQWDECYSYYKNNLDFLSDRPITLANIGLADLSAQLNDEQRNWCIGAIWEAAIFILNEARHQTHSPERYYNLHEKHVVLQSIHLVIPYADQEEIPEIIAFMICIGSAHLADYEMDRFIPYFRTTFYENFPDIAKSIWAGLIELARFKKVNPRLPYLDHGTINEIKQKEVEFIKEIAGKTAFKLTSESLNFTDYDANLLNETLLLTPINQFHDLDFSNFVIRFMELLTVDLNLKVNYGYNHHPESRRILHKSVTRIVNYLAELLLTADEKLACRVIDLVVDPIFASDYRSLFNRDSGLLDFCKRVPEQFLWTLDKATYYNEDHAGNKKLIDQFWLIWGHLFSRVKPVGGSVFANLLLLDAGWKEDATEWKQLDAQKDSYYDMVKSIGTGRVKSIVKCLSTIGEKELLPIGLTWLADLIKNQPDEAIALVSKDGERLIKRLFYNHISKIKANKLWIDDYLFLLNKMVDLGSSHAYLFRENVITYKAV</sequence>
<evidence type="ECO:0008006" key="3">
    <source>
        <dbReference type="Google" id="ProtNLM"/>
    </source>
</evidence>
<dbReference type="Proteomes" id="UP001500742">
    <property type="component" value="Unassembled WGS sequence"/>
</dbReference>
<proteinExistence type="predicted"/>
<dbReference type="SUPFAM" id="SSF52540">
    <property type="entry name" value="P-loop containing nucleoside triphosphate hydrolases"/>
    <property type="match status" value="1"/>
</dbReference>